<dbReference type="SUPFAM" id="SSF53098">
    <property type="entry name" value="Ribonuclease H-like"/>
    <property type="match status" value="1"/>
</dbReference>
<proteinExistence type="predicted"/>
<dbReference type="HOGENOM" id="CLU_720919_0_0_0"/>
<dbReference type="NCBIfam" id="NF033591">
    <property type="entry name" value="transpos_IS4_2"/>
    <property type="match status" value="1"/>
</dbReference>
<dbReference type="AlphaFoldDB" id="A0A081C3S4"/>
<dbReference type="InterPro" id="IPR002559">
    <property type="entry name" value="Transposase_11"/>
</dbReference>
<dbReference type="GO" id="GO:0006313">
    <property type="term" value="P:DNA transposition"/>
    <property type="evidence" value="ECO:0007669"/>
    <property type="project" value="InterPro"/>
</dbReference>
<protein>
    <submittedName>
        <fullName evidence="2">Transposase, IS4 family protein</fullName>
    </submittedName>
</protein>
<dbReference type="EMBL" id="DF820469">
    <property type="protein sequence ID" value="GAK59229.1"/>
    <property type="molecule type" value="Genomic_DNA"/>
</dbReference>
<sequence length="383" mass="43301">MINDLVMTNFTRCTNMLITVLVDLDLRLSLPLRRLIATVMACLLEGTDAHLSDLAEALPDIESDQGTKEQRLRRLLSHPELSPQRFLPAYLRLLSPILQRLPELVLSMDRTHWKKRKRHVNILMVAVHFQGRAIPLYWTVLDRAGNSGIAEWKTVLRPVITAIRATPALAHHPLIVAADREFASPQLAEWLHQTFAVDSVLRVKRSEYLCDQTHDITLADLVAFLPQGETRYDHRVTVTKTSTWLVNVTITWAVDAQEPLLVLSTLTGAALSLATYQRRFGIEPMFKDQKTTGFTIEQTKVTDPKRIETLLILTTFAHILCTTEGDRQEQQGEIKKNGIAVPSFALAGSFLLASSPLSKPFVKRVPESLHNLSTAYHVLWYNH</sequence>
<name>A0A081C3S4_VECG1</name>
<dbReference type="InterPro" id="IPR047658">
    <property type="entry name" value="IS4-like_transpos"/>
</dbReference>
<feature type="domain" description="Transposase IS4-like" evidence="1">
    <location>
        <begin position="110"/>
        <end position="320"/>
    </location>
</feature>
<dbReference type="Proteomes" id="UP000030661">
    <property type="component" value="Unassembled WGS sequence"/>
</dbReference>
<dbReference type="GO" id="GO:0003677">
    <property type="term" value="F:DNA binding"/>
    <property type="evidence" value="ECO:0007669"/>
    <property type="project" value="InterPro"/>
</dbReference>
<evidence type="ECO:0000313" key="3">
    <source>
        <dbReference type="Proteomes" id="UP000030661"/>
    </source>
</evidence>
<gene>
    <name evidence="2" type="ORF">U27_06206</name>
</gene>
<dbReference type="InterPro" id="IPR012337">
    <property type="entry name" value="RNaseH-like_sf"/>
</dbReference>
<reference evidence="2" key="1">
    <citation type="journal article" date="2015" name="PeerJ">
        <title>First genomic representation of candidate bacterial phylum KSB3 points to enhanced environmental sensing as a trigger of wastewater bulking.</title>
        <authorList>
            <person name="Sekiguchi Y."/>
            <person name="Ohashi A."/>
            <person name="Parks D.H."/>
            <person name="Yamauchi T."/>
            <person name="Tyson G.W."/>
            <person name="Hugenholtz P."/>
        </authorList>
    </citation>
    <scope>NUCLEOTIDE SEQUENCE [LARGE SCALE GENOMIC DNA]</scope>
</reference>
<dbReference type="eggNOG" id="COG3385">
    <property type="taxonomic scope" value="Bacteria"/>
</dbReference>
<organism evidence="2">
    <name type="scientific">Vecturithrix granuli</name>
    <dbReference type="NCBI Taxonomy" id="1499967"/>
    <lineage>
        <taxon>Bacteria</taxon>
        <taxon>Candidatus Moduliflexota</taxon>
        <taxon>Candidatus Vecturitrichia</taxon>
        <taxon>Candidatus Vecturitrichales</taxon>
        <taxon>Candidatus Vecturitrichaceae</taxon>
        <taxon>Candidatus Vecturithrix</taxon>
    </lineage>
</organism>
<evidence type="ECO:0000313" key="2">
    <source>
        <dbReference type="EMBL" id="GAK59229.1"/>
    </source>
</evidence>
<dbReference type="STRING" id="1499967.U27_06206"/>
<dbReference type="Pfam" id="PF01609">
    <property type="entry name" value="DDE_Tnp_1"/>
    <property type="match status" value="1"/>
</dbReference>
<keyword evidence="3" id="KW-1185">Reference proteome</keyword>
<evidence type="ECO:0000259" key="1">
    <source>
        <dbReference type="Pfam" id="PF01609"/>
    </source>
</evidence>
<dbReference type="GO" id="GO:0004803">
    <property type="term" value="F:transposase activity"/>
    <property type="evidence" value="ECO:0007669"/>
    <property type="project" value="InterPro"/>
</dbReference>
<accession>A0A081C3S4</accession>